<evidence type="ECO:0000313" key="4">
    <source>
        <dbReference type="Proteomes" id="UP001159364"/>
    </source>
</evidence>
<dbReference type="Proteomes" id="UP001159364">
    <property type="component" value="Linkage Group LG07"/>
</dbReference>
<evidence type="ECO:0000313" key="3">
    <source>
        <dbReference type="EMBL" id="KAJ8759038.1"/>
    </source>
</evidence>
<dbReference type="PANTHER" id="PTHR48055">
    <property type="entry name" value="LEUCINE-RICH REPEAT RECEPTOR PROTEIN KINASE EMS1"/>
    <property type="match status" value="1"/>
</dbReference>
<organism evidence="3 4">
    <name type="scientific">Erythroxylum novogranatense</name>
    <dbReference type="NCBI Taxonomy" id="1862640"/>
    <lineage>
        <taxon>Eukaryota</taxon>
        <taxon>Viridiplantae</taxon>
        <taxon>Streptophyta</taxon>
        <taxon>Embryophyta</taxon>
        <taxon>Tracheophyta</taxon>
        <taxon>Spermatophyta</taxon>
        <taxon>Magnoliopsida</taxon>
        <taxon>eudicotyledons</taxon>
        <taxon>Gunneridae</taxon>
        <taxon>Pentapetalae</taxon>
        <taxon>rosids</taxon>
        <taxon>fabids</taxon>
        <taxon>Malpighiales</taxon>
        <taxon>Erythroxylaceae</taxon>
        <taxon>Erythroxylum</taxon>
    </lineage>
</organism>
<feature type="transmembrane region" description="Helical" evidence="1">
    <location>
        <begin position="246"/>
        <end position="269"/>
    </location>
</feature>
<name>A0AAV8SYF6_9ROSI</name>
<evidence type="ECO:0000256" key="1">
    <source>
        <dbReference type="SAM" id="Phobius"/>
    </source>
</evidence>
<dbReference type="PROSITE" id="PS00108">
    <property type="entry name" value="PROTEIN_KINASE_ST"/>
    <property type="match status" value="1"/>
</dbReference>
<evidence type="ECO:0000259" key="2">
    <source>
        <dbReference type="PROSITE" id="PS50011"/>
    </source>
</evidence>
<dbReference type="InterPro" id="IPR000719">
    <property type="entry name" value="Prot_kinase_dom"/>
</dbReference>
<dbReference type="InterPro" id="IPR008271">
    <property type="entry name" value="Ser/Thr_kinase_AS"/>
</dbReference>
<dbReference type="Gene3D" id="1.10.510.10">
    <property type="entry name" value="Transferase(Phosphotransferase) domain 1"/>
    <property type="match status" value="1"/>
</dbReference>
<reference evidence="3 4" key="1">
    <citation type="submission" date="2021-09" db="EMBL/GenBank/DDBJ databases">
        <title>Genomic insights and catalytic innovation underlie evolution of tropane alkaloids biosynthesis.</title>
        <authorList>
            <person name="Wang Y.-J."/>
            <person name="Tian T."/>
            <person name="Huang J.-P."/>
            <person name="Huang S.-X."/>
        </authorList>
    </citation>
    <scope>NUCLEOTIDE SEQUENCE [LARGE SCALE GENOMIC DNA]</scope>
    <source>
        <strain evidence="3">KIB-2018</strain>
        <tissue evidence="3">Leaf</tissue>
    </source>
</reference>
<dbReference type="AlphaFoldDB" id="A0AAV8SYF6"/>
<keyword evidence="1" id="KW-0812">Transmembrane</keyword>
<accession>A0AAV8SYF6</accession>
<dbReference type="PANTHER" id="PTHR48055:SF9">
    <property type="entry name" value="PROTEIN KINASE DOMAIN-CONTAINING PROTEIN"/>
    <property type="match status" value="1"/>
</dbReference>
<feature type="domain" description="Protein kinase" evidence="2">
    <location>
        <begin position="309"/>
        <end position="577"/>
    </location>
</feature>
<dbReference type="EMBL" id="JAIWQS010000007">
    <property type="protein sequence ID" value="KAJ8759038.1"/>
    <property type="molecule type" value="Genomic_DNA"/>
</dbReference>
<keyword evidence="1" id="KW-0472">Membrane</keyword>
<dbReference type="SUPFAM" id="SSF56112">
    <property type="entry name" value="Protein kinase-like (PK-like)"/>
    <property type="match status" value="1"/>
</dbReference>
<dbReference type="InterPro" id="IPR051564">
    <property type="entry name" value="LRR_receptor-like_kinase"/>
</dbReference>
<dbReference type="FunFam" id="1.10.510.10:FF:000530">
    <property type="entry name" value="probable receptor-like protein kinase At5g59700"/>
    <property type="match status" value="1"/>
</dbReference>
<proteinExistence type="predicted"/>
<gene>
    <name evidence="3" type="ORF">K2173_003276</name>
</gene>
<dbReference type="GO" id="GO:0004672">
    <property type="term" value="F:protein kinase activity"/>
    <property type="evidence" value="ECO:0007669"/>
    <property type="project" value="InterPro"/>
</dbReference>
<protein>
    <recommendedName>
        <fullName evidence="2">Protein kinase domain-containing protein</fullName>
    </recommendedName>
</protein>
<dbReference type="Pfam" id="PF00069">
    <property type="entry name" value="Pkinase"/>
    <property type="match status" value="1"/>
</dbReference>
<dbReference type="GO" id="GO:0016020">
    <property type="term" value="C:membrane"/>
    <property type="evidence" value="ECO:0007669"/>
    <property type="project" value="TreeGrafter"/>
</dbReference>
<dbReference type="Gene3D" id="3.30.200.20">
    <property type="entry name" value="Phosphorylase Kinase, domain 1"/>
    <property type="match status" value="1"/>
</dbReference>
<dbReference type="InterPro" id="IPR011009">
    <property type="entry name" value="Kinase-like_dom_sf"/>
</dbReference>
<keyword evidence="4" id="KW-1185">Reference proteome</keyword>
<sequence>MAKPVLNFFMSTKLKCVTLLLYIASVFVFCILPDFVSSQFVDTSCILDIQLSSSANSSNYGGGNWGGFIESGQCEDVFDEYLYALGKRAKHTSIVFLNSTEQKNCLLSLETAKNDVLNCGIQKLTSGDDACSSYTTMDVSNKLGGQLKNLGTACSLTESKDISDQGCKSCLRTWEEIGTSSEKELNSSYEAGICRFAALVTLTSSLIDDRERLQKIYKCLGKQNLNEAMELSDKASNGISRSKAGMVFLVIGVVGILAMVFIVFLLLFYKRWMHKVRSVRRKAPFASKYSDVRFLKFSLQEIYSATNRLNSSNYVGQGVAGKVYKGILSNGEHVAVKHIIDDGHLETFFREVTSLSQVRHPNLVDLIGFCSLKEECYLVYELCHNGNLSEWLYGKKGVLSWIQRLEIAVDCARGLWFLHNYPEGCIVHRDIKPTNILLTAEFHAKLSDFGLSKVMDVGQSFVSSEVRGTFGYVDPEYQRNRHVNAKGDVYSFGIVLLQLLSGQKVFNLNSNGPAQLHKLAKFLARVGNMIEFADPKLNGEYSVEAFDQALKLALSCTGPKSERPSMEQVALKLEDALDISIQVDNSFTCGQASISDYSETSSIVSVR</sequence>
<comment type="caution">
    <text evidence="3">The sequence shown here is derived from an EMBL/GenBank/DDBJ whole genome shotgun (WGS) entry which is preliminary data.</text>
</comment>
<dbReference type="PROSITE" id="PS50011">
    <property type="entry name" value="PROTEIN_KINASE_DOM"/>
    <property type="match status" value="1"/>
</dbReference>
<dbReference type="SMART" id="SM00220">
    <property type="entry name" value="S_TKc"/>
    <property type="match status" value="1"/>
</dbReference>
<keyword evidence="1" id="KW-1133">Transmembrane helix</keyword>
<dbReference type="GO" id="GO:0005524">
    <property type="term" value="F:ATP binding"/>
    <property type="evidence" value="ECO:0007669"/>
    <property type="project" value="InterPro"/>
</dbReference>